<dbReference type="PANTHER" id="PTHR16131">
    <property type="entry name" value="LIGAND-DEPENDENT NUCLEAR RECEPTOR-INTERACTING FACTOR 1"/>
    <property type="match status" value="1"/>
</dbReference>
<evidence type="ECO:0000313" key="2">
    <source>
        <dbReference type="Ensembl" id="ENSGWIP00000015448.1"/>
    </source>
</evidence>
<dbReference type="AlphaFoldDB" id="A0A8C5E389"/>
<reference evidence="2" key="1">
    <citation type="submission" date="2020-06" db="EMBL/GenBank/DDBJ databases">
        <authorList>
            <consortium name="Wellcome Sanger Institute Data Sharing"/>
        </authorList>
    </citation>
    <scope>NUCLEOTIDE SEQUENCE [LARGE SCALE GENOMIC DNA]</scope>
</reference>
<dbReference type="GO" id="GO:0006355">
    <property type="term" value="P:regulation of DNA-templated transcription"/>
    <property type="evidence" value="ECO:0007669"/>
    <property type="project" value="InterPro"/>
</dbReference>
<reference evidence="2" key="2">
    <citation type="submission" date="2025-08" db="UniProtKB">
        <authorList>
            <consortium name="Ensembl"/>
        </authorList>
    </citation>
    <scope>IDENTIFICATION</scope>
</reference>
<dbReference type="Ensembl" id="ENSGWIT00000017072.1">
    <property type="protein sequence ID" value="ENSGWIP00000015448.1"/>
    <property type="gene ID" value="ENSGWIG00000008666.1"/>
</dbReference>
<accession>A0A8C5E389</accession>
<feature type="compositionally biased region" description="Polar residues" evidence="1">
    <location>
        <begin position="525"/>
        <end position="536"/>
    </location>
</feature>
<feature type="compositionally biased region" description="Polar residues" evidence="1">
    <location>
        <begin position="480"/>
        <end position="491"/>
    </location>
</feature>
<dbReference type="Proteomes" id="UP000694680">
    <property type="component" value="Chromosome 7"/>
</dbReference>
<dbReference type="GO" id="GO:0042974">
    <property type="term" value="F:nuclear retinoic acid receptor binding"/>
    <property type="evidence" value="ECO:0007669"/>
    <property type="project" value="InterPro"/>
</dbReference>
<reference evidence="2" key="3">
    <citation type="submission" date="2025-09" db="UniProtKB">
        <authorList>
            <consortium name="Ensembl"/>
        </authorList>
    </citation>
    <scope>IDENTIFICATION</scope>
</reference>
<dbReference type="PANTHER" id="PTHR16131:SF2">
    <property type="entry name" value="LIGAND-DEPENDENT NUCLEAR RECEPTOR-INTERACTING FACTOR 1"/>
    <property type="match status" value="1"/>
</dbReference>
<keyword evidence="3" id="KW-1185">Reference proteome</keyword>
<name>A0A8C5E389_GOUWI</name>
<sequence length="594" mass="64754">FAKFLKGFFLTTKDKRKYGSGVFYQAMPFTGVDGKKIMKLIPVQKVNGHFFQAPIQKPQKYPTTQKSVPVNTFKAPVKEVLNAALASSLSDQSSLMPQHELPLLATQITNCGTLQNNSHLLLKSPALPRGQYLQIPPNAQVRTVPASELPSRIKKQIFNSQANSSASSSLQSVVYVSPVTTVIQNATSGESALNPLQLFTKTTKPNSERPLPEGVKSNLKLVPKDSHRPNSPTRWVVEEVDHSATLNSTDIHQDSLSGTSKSFQALAGMANVNKQWKVCANADQSIKEGSVQGLDSPMRWVIEKVDSSAVLNLKPPDPRSDISKLLQNVASQEHVSCRCEDDKKAVSDSIQKNCVQDQSNALVMCNGKVFFVGKKFHLASNTNATNSTEVSQMTTTSQCLQPFESETAHTMQEVRITTVPNEVIDLCDDDDAPQDRVATKTSLVSYLDEDSVIFVSYSPPKSLTCSPQMPIAQNQVITLNSESQSDSTSCSGPDISTPRVEPGHISHIESNPSIGDATNERSNRKSQQGSDNQQISRMGADVQSGKPAVLSSSSGGEQLNNKTEVSKLLKLLFFLMVMVLMEYISIKCSKCSCS</sequence>
<proteinExistence type="predicted"/>
<dbReference type="InterPro" id="IPR026191">
    <property type="entry name" value="LRIF1"/>
</dbReference>
<evidence type="ECO:0000256" key="1">
    <source>
        <dbReference type="SAM" id="MobiDB-lite"/>
    </source>
</evidence>
<feature type="region of interest" description="Disordered" evidence="1">
    <location>
        <begin position="480"/>
        <end position="557"/>
    </location>
</feature>
<dbReference type="Pfam" id="PF15741">
    <property type="entry name" value="LRIF1"/>
    <property type="match status" value="1"/>
</dbReference>
<evidence type="ECO:0000313" key="3">
    <source>
        <dbReference type="Proteomes" id="UP000694680"/>
    </source>
</evidence>
<protein>
    <submittedName>
        <fullName evidence="2">Uncharacterized protein</fullName>
    </submittedName>
</protein>
<organism evidence="2 3">
    <name type="scientific">Gouania willdenowi</name>
    <name type="common">Blunt-snouted clingfish</name>
    <name type="synonym">Lepadogaster willdenowi</name>
    <dbReference type="NCBI Taxonomy" id="441366"/>
    <lineage>
        <taxon>Eukaryota</taxon>
        <taxon>Metazoa</taxon>
        <taxon>Chordata</taxon>
        <taxon>Craniata</taxon>
        <taxon>Vertebrata</taxon>
        <taxon>Euteleostomi</taxon>
        <taxon>Actinopterygii</taxon>
        <taxon>Neopterygii</taxon>
        <taxon>Teleostei</taxon>
        <taxon>Neoteleostei</taxon>
        <taxon>Acanthomorphata</taxon>
        <taxon>Ovalentaria</taxon>
        <taxon>Blenniimorphae</taxon>
        <taxon>Blenniiformes</taxon>
        <taxon>Gobiesocoidei</taxon>
        <taxon>Gobiesocidae</taxon>
        <taxon>Gobiesocinae</taxon>
        <taxon>Gouania</taxon>
    </lineage>
</organism>